<protein>
    <submittedName>
        <fullName evidence="1">Protein FAR1-RELATED SEQUENCE like</fullName>
    </submittedName>
</protein>
<evidence type="ECO:0000313" key="2">
    <source>
        <dbReference type="Proteomes" id="UP001164539"/>
    </source>
</evidence>
<dbReference type="Proteomes" id="UP001164539">
    <property type="component" value="Chromosome 10"/>
</dbReference>
<sequence>MVKGKLILICQSGGEFVTKDDGSLSYDGGEANAVAINPETTLDDLKLKLAELLNFDHRSLSIKYFLPGNKQTLITLGNDKDLKRMYDYHAGSVTADVFVIGKAGFDREAVTIDAGRASGIKLAETVPSLKASQATPAGTSAANLTPDSPGTARSPITFDISCTPADTVKKRRRGASRKTTAKRGAVSKNVRKTRKYASRRKRKQNDSEEDEDEEEEERDTSPEPDDSDGALKVAAHFNNLSPEEMVAMWKDSITGVGQEFRSVIEFRDALQKFSIAHRFRYKFKKNETNRASGMCAAEGCCWSFYASWVPSERVFRIKKMNETHTCGDSSKTAHPTKNWLVSIIKEKLRESPHHKPKEISKSILRDFGVSLNYTQVYRGIEGAREQLQGSYKEAYNQLPLFCDKLLEANPGSIVKFLIDDDRKFQRLFISFEASIYGFQNGCRPLLFLDSTSLRSKYHEILLVATAFDGEDGIFPVALAIVDTESDENWHWFLEQLSSAVSTTRSITFVSDKQKGLVEPVLKVFENAHHGYSIYYLLDDFMKNLKGPFHGDGKGSLPVNFLAAACAPRLDGFRICAEQIKRISSNAYDWIMQIEPECWTNAAFKGESYHQITFDVSESYTNWIEEVWEQPIIQKLERILSKMTELINNRRTASSGWSTKLIPSKEEQIKEASQRARYLKVLFSSDTLFEVQGDSTHVVDMNKRDCTCLVWKATGLPCHHAIAVFNCTGRNVYDYCSNYFTVDSYRSTYSKSIKLVEGNFKPSAKEKAPAEGEENILPPSASRTPSSHQKRRRKILGIEHRTVTCTKCKGIGHNKVSCKENIEE</sequence>
<reference evidence="1 2" key="1">
    <citation type="journal article" date="2023" name="Science">
        <title>Complex scaffold remodeling in plant triterpene biosynthesis.</title>
        <authorList>
            <person name="De La Pena R."/>
            <person name="Hodgson H."/>
            <person name="Liu J.C."/>
            <person name="Stephenson M.J."/>
            <person name="Martin A.C."/>
            <person name="Owen C."/>
            <person name="Harkess A."/>
            <person name="Leebens-Mack J."/>
            <person name="Jimenez L.E."/>
            <person name="Osbourn A."/>
            <person name="Sattely E.S."/>
        </authorList>
    </citation>
    <scope>NUCLEOTIDE SEQUENCE [LARGE SCALE GENOMIC DNA]</scope>
    <source>
        <strain evidence="2">cv. JPN11</strain>
        <tissue evidence="1">Leaf</tissue>
    </source>
</reference>
<keyword evidence="2" id="KW-1185">Reference proteome</keyword>
<accession>A0ACC1XC71</accession>
<comment type="caution">
    <text evidence="1">The sequence shown here is derived from an EMBL/GenBank/DDBJ whole genome shotgun (WGS) entry which is preliminary data.</text>
</comment>
<gene>
    <name evidence="1" type="ORF">OWV82_018927</name>
</gene>
<organism evidence="1 2">
    <name type="scientific">Melia azedarach</name>
    <name type="common">Chinaberry tree</name>
    <dbReference type="NCBI Taxonomy" id="155640"/>
    <lineage>
        <taxon>Eukaryota</taxon>
        <taxon>Viridiplantae</taxon>
        <taxon>Streptophyta</taxon>
        <taxon>Embryophyta</taxon>
        <taxon>Tracheophyta</taxon>
        <taxon>Spermatophyta</taxon>
        <taxon>Magnoliopsida</taxon>
        <taxon>eudicotyledons</taxon>
        <taxon>Gunneridae</taxon>
        <taxon>Pentapetalae</taxon>
        <taxon>rosids</taxon>
        <taxon>malvids</taxon>
        <taxon>Sapindales</taxon>
        <taxon>Meliaceae</taxon>
        <taxon>Melia</taxon>
    </lineage>
</organism>
<name>A0ACC1XC71_MELAZ</name>
<evidence type="ECO:0000313" key="1">
    <source>
        <dbReference type="EMBL" id="KAJ4709086.1"/>
    </source>
</evidence>
<dbReference type="EMBL" id="CM051403">
    <property type="protein sequence ID" value="KAJ4709086.1"/>
    <property type="molecule type" value="Genomic_DNA"/>
</dbReference>
<proteinExistence type="predicted"/>